<dbReference type="InterPro" id="IPR021505">
    <property type="entry name" value="Phage_B3_Orf6"/>
</dbReference>
<accession>A0A418W4A0</accession>
<dbReference type="OrthoDB" id="7554786at2"/>
<dbReference type="Proteomes" id="UP000283458">
    <property type="component" value="Unassembled WGS sequence"/>
</dbReference>
<protein>
    <submittedName>
        <fullName evidence="2">DUF3164 family protein</fullName>
    </submittedName>
</protein>
<dbReference type="EMBL" id="QYUL01000001">
    <property type="protein sequence ID" value="RJF83440.1"/>
    <property type="molecule type" value="Genomic_DNA"/>
</dbReference>
<proteinExistence type="predicted"/>
<evidence type="ECO:0000313" key="3">
    <source>
        <dbReference type="Proteomes" id="UP000283458"/>
    </source>
</evidence>
<comment type="caution">
    <text evidence="2">The sequence shown here is derived from an EMBL/GenBank/DDBJ whole genome shotgun (WGS) entry which is preliminary data.</text>
</comment>
<keyword evidence="3" id="KW-1185">Reference proteome</keyword>
<dbReference type="EMBL" id="QYUL01000001">
    <property type="protein sequence ID" value="RJF84818.1"/>
    <property type="molecule type" value="Genomic_DNA"/>
</dbReference>
<dbReference type="AlphaFoldDB" id="A0A418W4A0"/>
<reference evidence="2 3" key="1">
    <citation type="submission" date="2018-09" db="EMBL/GenBank/DDBJ databases">
        <authorList>
            <person name="Zhu H."/>
        </authorList>
    </citation>
    <scope>NUCLEOTIDE SEQUENCE [LARGE SCALE GENOMIC DNA]</scope>
    <source>
        <strain evidence="2 3">K2W22B-5</strain>
    </source>
</reference>
<organism evidence="2 3">
    <name type="scientific">Azospirillum cavernae</name>
    <dbReference type="NCBI Taxonomy" id="2320860"/>
    <lineage>
        <taxon>Bacteria</taxon>
        <taxon>Pseudomonadati</taxon>
        <taxon>Pseudomonadota</taxon>
        <taxon>Alphaproteobacteria</taxon>
        <taxon>Rhodospirillales</taxon>
        <taxon>Azospirillaceae</taxon>
        <taxon>Azospirillum</taxon>
    </lineage>
</organism>
<gene>
    <name evidence="1" type="ORF">D3877_01855</name>
    <name evidence="2" type="ORF">D3877_10085</name>
</gene>
<evidence type="ECO:0000313" key="2">
    <source>
        <dbReference type="EMBL" id="RJF84818.1"/>
    </source>
</evidence>
<sequence length="219" mass="24422">MSQSAPQLETVKVGVTPEVARPDYYEDARGRMIPARLVKAQDLLEDQLVRDLLNQADSLSGLIAAFKSTVFSEVGAFLAILTDQYKAKRGGKKGNMTFTSLDGKLKVQVAVADHMTFGPQLQIAKGLIDECIGDWSQGVNANIRVLVDHAFSVDKEGQVSREKIFALRRVDITDDRWRQAMDAISDSIRVEGTKTYVRFYRRDSQESPWRAITLDLANA</sequence>
<evidence type="ECO:0000313" key="1">
    <source>
        <dbReference type="EMBL" id="RJF83440.1"/>
    </source>
</evidence>
<name>A0A418W4A0_9PROT</name>
<dbReference type="Pfam" id="PF11363">
    <property type="entry name" value="DUF3164"/>
    <property type="match status" value="1"/>
</dbReference>
<dbReference type="RefSeq" id="WP_119829083.1">
    <property type="nucleotide sequence ID" value="NZ_QYUL01000001.1"/>
</dbReference>